<dbReference type="EMBL" id="FNUT01000015">
    <property type="protein sequence ID" value="SEG71225.1"/>
    <property type="molecule type" value="Genomic_DNA"/>
</dbReference>
<dbReference type="Pfam" id="PF13442">
    <property type="entry name" value="Cytochrome_CBB3"/>
    <property type="match status" value="1"/>
</dbReference>
<dbReference type="AlphaFoldDB" id="A0A1H6CEZ8"/>
<dbReference type="Gene3D" id="6.10.280.130">
    <property type="match status" value="1"/>
</dbReference>
<dbReference type="PROSITE" id="PS51007">
    <property type="entry name" value="CYTC"/>
    <property type="match status" value="1"/>
</dbReference>
<keyword evidence="7" id="KW-0472">Membrane</keyword>
<gene>
    <name evidence="9" type="ORF">SAMN05421877_1157</name>
</gene>
<dbReference type="InterPro" id="IPR038414">
    <property type="entry name" value="CcoP_N_sf"/>
</dbReference>
<keyword evidence="2 4" id="KW-0479">Metal-binding</keyword>
<protein>
    <submittedName>
        <fullName evidence="9">Cytochrome c oxidase cbb3-type subunit 3</fullName>
    </submittedName>
</protein>
<proteinExistence type="predicted"/>
<dbReference type="PANTHER" id="PTHR33751">
    <property type="entry name" value="CBB3-TYPE CYTOCHROME C OXIDASE SUBUNIT FIXP"/>
    <property type="match status" value="1"/>
</dbReference>
<dbReference type="GO" id="GO:0009055">
    <property type="term" value="F:electron transfer activity"/>
    <property type="evidence" value="ECO:0007669"/>
    <property type="project" value="InterPro"/>
</dbReference>
<dbReference type="InterPro" id="IPR050597">
    <property type="entry name" value="Cytochrome_c_Oxidase_Subunit"/>
</dbReference>
<evidence type="ECO:0000256" key="6">
    <source>
        <dbReference type="SAM" id="MobiDB-lite"/>
    </source>
</evidence>
<keyword evidence="1 4" id="KW-0349">Heme</keyword>
<keyword evidence="5" id="KW-0175">Coiled coil</keyword>
<keyword evidence="7" id="KW-1133">Transmembrane helix</keyword>
<feature type="compositionally biased region" description="Low complexity" evidence="6">
    <location>
        <begin position="277"/>
        <end position="291"/>
    </location>
</feature>
<evidence type="ECO:0000313" key="10">
    <source>
        <dbReference type="Proteomes" id="UP000236731"/>
    </source>
</evidence>
<feature type="transmembrane region" description="Helical" evidence="7">
    <location>
        <begin position="20"/>
        <end position="39"/>
    </location>
</feature>
<evidence type="ECO:0000256" key="1">
    <source>
        <dbReference type="ARBA" id="ARBA00022617"/>
    </source>
</evidence>
<dbReference type="InterPro" id="IPR032858">
    <property type="entry name" value="CcoP_N"/>
</dbReference>
<dbReference type="Proteomes" id="UP000236731">
    <property type="component" value="Unassembled WGS sequence"/>
</dbReference>
<dbReference type="GO" id="GO:0020037">
    <property type="term" value="F:heme binding"/>
    <property type="evidence" value="ECO:0007669"/>
    <property type="project" value="InterPro"/>
</dbReference>
<dbReference type="InterPro" id="IPR036909">
    <property type="entry name" value="Cyt_c-like_dom_sf"/>
</dbReference>
<dbReference type="SUPFAM" id="SSF46626">
    <property type="entry name" value="Cytochrome c"/>
    <property type="match status" value="1"/>
</dbReference>
<dbReference type="PANTHER" id="PTHR33751:SF1">
    <property type="entry name" value="CBB3-TYPE CYTOCHROME C OXIDASE SUBUNIT FIXP"/>
    <property type="match status" value="1"/>
</dbReference>
<accession>A0A1H6CEZ8</accession>
<name>A0A1H6CEZ8_9SPHI</name>
<dbReference type="GO" id="GO:0046872">
    <property type="term" value="F:metal ion binding"/>
    <property type="evidence" value="ECO:0007669"/>
    <property type="project" value="UniProtKB-KW"/>
</dbReference>
<keyword evidence="7" id="KW-0812">Transmembrane</keyword>
<feature type="region of interest" description="Disordered" evidence="6">
    <location>
        <begin position="258"/>
        <end position="300"/>
    </location>
</feature>
<dbReference type="Gene3D" id="1.10.760.10">
    <property type="entry name" value="Cytochrome c-like domain"/>
    <property type="match status" value="1"/>
</dbReference>
<organism evidence="9 10">
    <name type="scientific">Sphingobacterium lactis</name>
    <dbReference type="NCBI Taxonomy" id="797291"/>
    <lineage>
        <taxon>Bacteria</taxon>
        <taxon>Pseudomonadati</taxon>
        <taxon>Bacteroidota</taxon>
        <taxon>Sphingobacteriia</taxon>
        <taxon>Sphingobacteriales</taxon>
        <taxon>Sphingobacteriaceae</taxon>
        <taxon>Sphingobacterium</taxon>
    </lineage>
</organism>
<feature type="transmembrane region" description="Helical" evidence="7">
    <location>
        <begin position="115"/>
        <end position="138"/>
    </location>
</feature>
<evidence type="ECO:0000259" key="8">
    <source>
        <dbReference type="PROSITE" id="PS51007"/>
    </source>
</evidence>
<evidence type="ECO:0000256" key="2">
    <source>
        <dbReference type="ARBA" id="ARBA00022723"/>
    </source>
</evidence>
<reference evidence="10" key="1">
    <citation type="submission" date="2016-10" db="EMBL/GenBank/DDBJ databases">
        <authorList>
            <person name="Varghese N."/>
            <person name="Submissions S."/>
        </authorList>
    </citation>
    <scope>NUCLEOTIDE SEQUENCE [LARGE SCALE GENOMIC DNA]</scope>
    <source>
        <strain evidence="10">DSM 22361</strain>
    </source>
</reference>
<evidence type="ECO:0000256" key="3">
    <source>
        <dbReference type="ARBA" id="ARBA00023004"/>
    </source>
</evidence>
<feature type="compositionally biased region" description="Basic and acidic residues" evidence="6">
    <location>
        <begin position="267"/>
        <end position="276"/>
    </location>
</feature>
<sequence length="300" mass="32857">MSSAAPGLLAIGTGNLYNDIFYLAVFIVLVAVLAAAIAINRALRSMLKVTMPEVVQEEEQAKFKKKTARKTNWQKTWNTFLGLKPIEQEKDLVIDDHEYDGIVELNNPIPVWFNALFYSTVVFSVVYLLIYQVFGWGLNQDQEYAREMAQAEKEKQEFLAQAANSFDENTIEVDETGTLAVNGKAIFAANCAACHGQAGEGTIGPNLTDRYWLHGGEIKDIFHTIKYGVPDKGMVPWEQTLTPAQIAEVSNYILTLRDTNPANPKPAEGEEVKAYESEGGSAEAATEGGEAPADSTAAAN</sequence>
<evidence type="ECO:0000313" key="9">
    <source>
        <dbReference type="EMBL" id="SEG71225.1"/>
    </source>
</evidence>
<evidence type="ECO:0000256" key="5">
    <source>
        <dbReference type="SAM" id="Coils"/>
    </source>
</evidence>
<dbReference type="InterPro" id="IPR009056">
    <property type="entry name" value="Cyt_c-like_dom"/>
</dbReference>
<evidence type="ECO:0000256" key="4">
    <source>
        <dbReference type="PROSITE-ProRule" id="PRU00433"/>
    </source>
</evidence>
<feature type="domain" description="Cytochrome c" evidence="8">
    <location>
        <begin position="178"/>
        <end position="257"/>
    </location>
</feature>
<keyword evidence="3 4" id="KW-0408">Iron</keyword>
<evidence type="ECO:0000256" key="7">
    <source>
        <dbReference type="SAM" id="Phobius"/>
    </source>
</evidence>
<feature type="coiled-coil region" evidence="5">
    <location>
        <begin position="141"/>
        <end position="168"/>
    </location>
</feature>
<keyword evidence="10" id="KW-1185">Reference proteome</keyword>
<dbReference type="Pfam" id="PF14715">
    <property type="entry name" value="FixP_N"/>
    <property type="match status" value="1"/>
</dbReference>